<dbReference type="SMART" id="SM00257">
    <property type="entry name" value="LysM"/>
    <property type="match status" value="1"/>
</dbReference>
<evidence type="ECO:0000313" key="2">
    <source>
        <dbReference type="EMBL" id="MDX8147390.1"/>
    </source>
</evidence>
<comment type="caution">
    <text evidence="2">The sequence shown here is derived from an EMBL/GenBank/DDBJ whole genome shotgun (WGS) entry which is preliminary data.</text>
</comment>
<dbReference type="Gene3D" id="3.10.350.10">
    <property type="entry name" value="LysM domain"/>
    <property type="match status" value="1"/>
</dbReference>
<sequence>MAAQLAKATIVNTDSGQRLAVMYNPEEYRVEQRNEFAEIPIPGLGASPVQYVRGQARVLSMDLFLDTYEAATDVRVHTQRIVALLAPLPGTHAPPVLVFVMGSFGLTCVLSEADQRFTMFLPDGTPVRARISVRFTEFVRVDLNVRQGFFVGAPTVNNILDGQVYVIADGDTVSKLAARHLGDPRRWREIADANDITDPLSLRPGQRIVIPGRQAP</sequence>
<dbReference type="Proteomes" id="UP001285352">
    <property type="component" value="Unassembled WGS sequence"/>
</dbReference>
<accession>A0ABU4V7D7</accession>
<gene>
    <name evidence="2" type="ORF">SK854_35140</name>
</gene>
<dbReference type="Pfam" id="PF19266">
    <property type="entry name" value="CIS_tube"/>
    <property type="match status" value="1"/>
</dbReference>
<keyword evidence="3" id="KW-1185">Reference proteome</keyword>
<reference evidence="2 3" key="1">
    <citation type="submission" date="2023-11" db="EMBL/GenBank/DDBJ databases">
        <title>Lentzea sokolovensis, sp. nov., Lentzea kristufkii, sp. nov., and Lentzea miocenensis, sp. nov., rare actinobacteria from Sokolov Coal Basin, Miocene lacustrine sediment, Czech Republic.</title>
        <authorList>
            <person name="Lara A."/>
            <person name="Kotroba L."/>
            <person name="Nouioui I."/>
            <person name="Neumann-Schaal M."/>
            <person name="Mast Y."/>
            <person name="Chronakova A."/>
        </authorList>
    </citation>
    <scope>NUCLEOTIDE SEQUENCE [LARGE SCALE GENOMIC DNA]</scope>
    <source>
        <strain evidence="2 3">BCCO 10_0061</strain>
    </source>
</reference>
<dbReference type="InterPro" id="IPR018392">
    <property type="entry name" value="LysM"/>
</dbReference>
<dbReference type="InterPro" id="IPR045361">
    <property type="entry name" value="CIS_tube_prot_N"/>
</dbReference>
<evidence type="ECO:0000313" key="3">
    <source>
        <dbReference type="Proteomes" id="UP001285352"/>
    </source>
</evidence>
<organism evidence="2 3">
    <name type="scientific">Lentzea sokolovensis</name>
    <dbReference type="NCBI Taxonomy" id="3095429"/>
    <lineage>
        <taxon>Bacteria</taxon>
        <taxon>Bacillati</taxon>
        <taxon>Actinomycetota</taxon>
        <taxon>Actinomycetes</taxon>
        <taxon>Pseudonocardiales</taxon>
        <taxon>Pseudonocardiaceae</taxon>
        <taxon>Lentzea</taxon>
    </lineage>
</organism>
<proteinExistence type="predicted"/>
<dbReference type="RefSeq" id="WP_319979445.1">
    <property type="nucleotide sequence ID" value="NZ_JAXAVU010000014.1"/>
</dbReference>
<dbReference type="PROSITE" id="PS51782">
    <property type="entry name" value="LYSM"/>
    <property type="match status" value="1"/>
</dbReference>
<dbReference type="EMBL" id="JAXAVU010000014">
    <property type="protein sequence ID" value="MDX8147390.1"/>
    <property type="molecule type" value="Genomic_DNA"/>
</dbReference>
<protein>
    <submittedName>
        <fullName evidence="2">LysM peptidoglycan-binding domain-containing protein</fullName>
    </submittedName>
</protein>
<name>A0ABU4V7D7_9PSEU</name>
<evidence type="ECO:0000259" key="1">
    <source>
        <dbReference type="PROSITE" id="PS51782"/>
    </source>
</evidence>
<feature type="domain" description="LysM" evidence="1">
    <location>
        <begin position="163"/>
        <end position="210"/>
    </location>
</feature>
<dbReference type="Pfam" id="PF01476">
    <property type="entry name" value="LysM"/>
    <property type="match status" value="1"/>
</dbReference>
<dbReference type="InterPro" id="IPR036779">
    <property type="entry name" value="LysM_dom_sf"/>
</dbReference>
<dbReference type="SUPFAM" id="SSF54106">
    <property type="entry name" value="LysM domain"/>
    <property type="match status" value="1"/>
</dbReference>